<dbReference type="EMBL" id="MU393580">
    <property type="protein sequence ID" value="KAI4860602.1"/>
    <property type="molecule type" value="Genomic_DNA"/>
</dbReference>
<dbReference type="Proteomes" id="UP001497700">
    <property type="component" value="Unassembled WGS sequence"/>
</dbReference>
<evidence type="ECO:0000313" key="2">
    <source>
        <dbReference type="Proteomes" id="UP001497700"/>
    </source>
</evidence>
<keyword evidence="2" id="KW-1185">Reference proteome</keyword>
<proteinExistence type="predicted"/>
<reference evidence="1 2" key="1">
    <citation type="journal article" date="2022" name="New Phytol.">
        <title>Ecological generalism drives hyperdiversity of secondary metabolite gene clusters in xylarialean endophytes.</title>
        <authorList>
            <person name="Franco M.E.E."/>
            <person name="Wisecaver J.H."/>
            <person name="Arnold A.E."/>
            <person name="Ju Y.M."/>
            <person name="Slot J.C."/>
            <person name="Ahrendt S."/>
            <person name="Moore L.P."/>
            <person name="Eastman K.E."/>
            <person name="Scott K."/>
            <person name="Konkel Z."/>
            <person name="Mondo S.J."/>
            <person name="Kuo A."/>
            <person name="Hayes R.D."/>
            <person name="Haridas S."/>
            <person name="Andreopoulos B."/>
            <person name="Riley R."/>
            <person name="LaButti K."/>
            <person name="Pangilinan J."/>
            <person name="Lipzen A."/>
            <person name="Amirebrahimi M."/>
            <person name="Yan J."/>
            <person name="Adam C."/>
            <person name="Keymanesh K."/>
            <person name="Ng V."/>
            <person name="Louie K."/>
            <person name="Northen T."/>
            <person name="Drula E."/>
            <person name="Henrissat B."/>
            <person name="Hsieh H.M."/>
            <person name="Youens-Clark K."/>
            <person name="Lutzoni F."/>
            <person name="Miadlikowska J."/>
            <person name="Eastwood D.C."/>
            <person name="Hamelin R.C."/>
            <person name="Grigoriev I.V."/>
            <person name="U'Ren J.M."/>
        </authorList>
    </citation>
    <scope>NUCLEOTIDE SEQUENCE [LARGE SCALE GENOMIC DNA]</scope>
    <source>
        <strain evidence="1 2">CBS 119005</strain>
    </source>
</reference>
<protein>
    <submittedName>
        <fullName evidence="1">Uncharacterized protein</fullName>
    </submittedName>
</protein>
<comment type="caution">
    <text evidence="1">The sequence shown here is derived from an EMBL/GenBank/DDBJ whole genome shotgun (WGS) entry which is preliminary data.</text>
</comment>
<evidence type="ECO:0000313" key="1">
    <source>
        <dbReference type="EMBL" id="KAI4860602.1"/>
    </source>
</evidence>
<accession>A0ACB9YMH2</accession>
<organism evidence="1 2">
    <name type="scientific">Hypoxylon rubiginosum</name>
    <dbReference type="NCBI Taxonomy" id="110542"/>
    <lineage>
        <taxon>Eukaryota</taxon>
        <taxon>Fungi</taxon>
        <taxon>Dikarya</taxon>
        <taxon>Ascomycota</taxon>
        <taxon>Pezizomycotina</taxon>
        <taxon>Sordariomycetes</taxon>
        <taxon>Xylariomycetidae</taxon>
        <taxon>Xylariales</taxon>
        <taxon>Hypoxylaceae</taxon>
        <taxon>Hypoxylon</taxon>
    </lineage>
</organism>
<sequence>MDFSLREEASALEAIIVKAEHLEFVRNTGSSLETPPSPSSLHGAHIKREPEEASGEDAKPTETNCLERLISFGSLGALESGVSISIDLLDQLKLKLSAFETPDVDAWLNSVKKLKERTDPSRTVVGVVGNTGAGKSSIINAVLDEERLLPTNCLRACTASPIEISYNDSEDPAERYRAQVIFITLAEWLRELEILFRDLIDNNGELSRDTRDPDSEAGIAYAKLKAVYPQKTREMIAKGTPQDFANDACVQDVLGSVKFLSEGSAKELYGKLQTYVDSKEKIGGSNYRKRSVPMEYWPLIKVVRIYTKADALSTGAVIVDLPGVQDSNTARGAVADNYMKSCTSLWIVAPITRAVDDKTAKSLLGDSFRRQLKYDGIYSAVSFICSKTDDISITEAIDSLNLEDETSESWTKAETLESSIESAQLDLKELEEQKAEYGEQLDEIEAKADAWDALKTQAEHGEIVYSPLDGPKKRKRPTTPFKSLKNREAYDSDMTDDDWDAYENSLTDDSGSQSDTNRQPLTQVAIDEALSSFRAQRMEIRQARQALNSKIGVVYKMIQEAESERSDILAEVKTRCIQGRNEYSRGAIKQDFASGIKELDQENAAEEDEMSFNPDEDIRDYDEVARALPVFCISSRAYQKLSGRLQKEDFRSQGFMSVEDTGIPQLQRHTQQLTEAGRASHYRGFLNELVQLINSLKLWTTSDGSQSTLTDVEKRREEMHLRKLLNNLEQGFKKSIRDAMKQCSRNLHKNIYRVLEASIPLAIGEATGRAAAWGADKSSGGLAWSTYKATVRRDGIHNGSVGLRDFNQDLFEPISRNLAAGWDRAFQRRIPVHLDEFGKTTQGQLKEFHEAVQADVRGRRTNVSGLATLSSQVLVHMRTLEHLSAVFRTTVTDLQREANRKFTPSICQAMKYAYTICTEERGMGSYNRMKAAMTEHVEKVRNTMFHSAAKTVKTQLEAMCKTLERQMNEEMENMFGTIFREYMQVLVGTGVDRDDIRLPKDLAMRADVDDLLHRSDSLFAPALGHITTEQQKKPIKSEGYVDDERDI</sequence>
<gene>
    <name evidence="1" type="ORF">F4820DRAFT_436346</name>
</gene>
<name>A0ACB9YMH2_9PEZI</name>